<feature type="modified residue" description="4-aspartylphosphate" evidence="2">
    <location>
        <position position="54"/>
    </location>
</feature>
<dbReference type="SMART" id="SM01012">
    <property type="entry name" value="ANTAR"/>
    <property type="match status" value="1"/>
</dbReference>
<evidence type="ECO:0000259" key="3">
    <source>
        <dbReference type="PROSITE" id="PS50110"/>
    </source>
</evidence>
<dbReference type="Pfam" id="PF03861">
    <property type="entry name" value="ANTAR"/>
    <property type="match status" value="1"/>
</dbReference>
<dbReference type="Pfam" id="PF00072">
    <property type="entry name" value="Response_reg"/>
    <property type="match status" value="1"/>
</dbReference>
<dbReference type="InterPro" id="IPR036388">
    <property type="entry name" value="WH-like_DNA-bd_sf"/>
</dbReference>
<dbReference type="SMART" id="SM00448">
    <property type="entry name" value="REC"/>
    <property type="match status" value="1"/>
</dbReference>
<dbReference type="PROSITE" id="PS50921">
    <property type="entry name" value="ANTAR"/>
    <property type="match status" value="1"/>
</dbReference>
<dbReference type="Gene3D" id="3.40.50.2300">
    <property type="match status" value="1"/>
</dbReference>
<feature type="domain" description="ANTAR" evidence="4">
    <location>
        <begin position="124"/>
        <end position="185"/>
    </location>
</feature>
<organism evidence="5 6">
    <name type="scientific">Domibacillus aminovorans</name>
    <dbReference type="NCBI Taxonomy" id="29332"/>
    <lineage>
        <taxon>Bacteria</taxon>
        <taxon>Bacillati</taxon>
        <taxon>Bacillota</taxon>
        <taxon>Bacilli</taxon>
        <taxon>Bacillales</taxon>
        <taxon>Bacillaceae</taxon>
        <taxon>Domibacillus</taxon>
    </lineage>
</organism>
<dbReference type="GO" id="GO:0000160">
    <property type="term" value="P:phosphorelay signal transduction system"/>
    <property type="evidence" value="ECO:0007669"/>
    <property type="project" value="UniProtKB-KW"/>
</dbReference>
<dbReference type="EMBL" id="LQWZ01000012">
    <property type="protein sequence ID" value="OAH57727.1"/>
    <property type="molecule type" value="Genomic_DNA"/>
</dbReference>
<keyword evidence="1" id="KW-0902">Two-component regulatory system</keyword>
<dbReference type="Gene3D" id="1.10.10.10">
    <property type="entry name" value="Winged helix-like DNA-binding domain superfamily/Winged helix DNA-binding domain"/>
    <property type="match status" value="1"/>
</dbReference>
<evidence type="ECO:0000256" key="1">
    <source>
        <dbReference type="ARBA" id="ARBA00023012"/>
    </source>
</evidence>
<dbReference type="InterPro" id="IPR011006">
    <property type="entry name" value="CheY-like_superfamily"/>
</dbReference>
<proteinExistence type="predicted"/>
<evidence type="ECO:0000256" key="2">
    <source>
        <dbReference type="PROSITE-ProRule" id="PRU00169"/>
    </source>
</evidence>
<dbReference type="InterPro" id="IPR001789">
    <property type="entry name" value="Sig_transdc_resp-reg_receiver"/>
</dbReference>
<protein>
    <submittedName>
        <fullName evidence="5">Fis family transcriptional regulator</fullName>
    </submittedName>
</protein>
<evidence type="ECO:0000313" key="5">
    <source>
        <dbReference type="EMBL" id="OAH57727.1"/>
    </source>
</evidence>
<keyword evidence="2" id="KW-0597">Phosphoprotein</keyword>
<dbReference type="Proteomes" id="UP000077271">
    <property type="component" value="Unassembled WGS sequence"/>
</dbReference>
<name>A0A177KX23_9BACI</name>
<dbReference type="PANTHER" id="PTHR43367:SF1">
    <property type="entry name" value="TWO-COMPONENT RESPONSE REGULATOR-LIKE APRR6-RELATED"/>
    <property type="match status" value="1"/>
</dbReference>
<feature type="domain" description="Response regulatory" evidence="3">
    <location>
        <begin position="4"/>
        <end position="118"/>
    </location>
</feature>
<dbReference type="InterPro" id="IPR008327">
    <property type="entry name" value="Sig_transdc_resp-reg_antiterm"/>
</dbReference>
<dbReference type="OrthoDB" id="9780153at2"/>
<sequence>MKKRILIAEDESIIRMDLKMMLQDHGYEVVGEAGDGDRAVELAFELKPDLVLMDIKMPKINGLQASTIIGQQLDLPVLLITAYSQKEFVEKSKQDNIVGYLVKPISESSLMPAVSVALHQAEKAKKLKKSIRTAQDEIQKRKLIEQAKGLLMEKEKLSEQEAYKLLRNQSMSRQLTMELLAQEIISKYAD</sequence>
<dbReference type="GO" id="GO:0003723">
    <property type="term" value="F:RNA binding"/>
    <property type="evidence" value="ECO:0007669"/>
    <property type="project" value="InterPro"/>
</dbReference>
<evidence type="ECO:0000259" key="4">
    <source>
        <dbReference type="PROSITE" id="PS50921"/>
    </source>
</evidence>
<evidence type="ECO:0000313" key="6">
    <source>
        <dbReference type="Proteomes" id="UP000077271"/>
    </source>
</evidence>
<dbReference type="RefSeq" id="WP_018393012.1">
    <property type="nucleotide sequence ID" value="NZ_LQWZ01000012.1"/>
</dbReference>
<reference evidence="5 6" key="1">
    <citation type="submission" date="2016-01" db="EMBL/GenBank/DDBJ databases">
        <title>Investigation of taxonomic status of Bacillus aminovorans.</title>
        <authorList>
            <person name="Verma A."/>
            <person name="Pal Y."/>
            <person name="Krishnamurthi S."/>
        </authorList>
    </citation>
    <scope>NUCLEOTIDE SEQUENCE [LARGE SCALE GENOMIC DNA]</scope>
    <source>
        <strain evidence="5 6">DSM 4337</strain>
    </source>
</reference>
<dbReference type="PIRSF" id="PIRSF036382">
    <property type="entry name" value="RR_antiterm"/>
    <property type="match status" value="1"/>
</dbReference>
<dbReference type="PANTHER" id="PTHR43367">
    <property type="match status" value="1"/>
</dbReference>
<dbReference type="AlphaFoldDB" id="A0A177KX23"/>
<dbReference type="SUPFAM" id="SSF52172">
    <property type="entry name" value="CheY-like"/>
    <property type="match status" value="1"/>
</dbReference>
<dbReference type="InterPro" id="IPR005561">
    <property type="entry name" value="ANTAR"/>
</dbReference>
<dbReference type="PROSITE" id="PS50110">
    <property type="entry name" value="RESPONSE_REGULATORY"/>
    <property type="match status" value="1"/>
</dbReference>
<gene>
    <name evidence="5" type="ORF">AWH48_01525</name>
</gene>
<accession>A0A177KX23</accession>
<comment type="caution">
    <text evidence="5">The sequence shown here is derived from an EMBL/GenBank/DDBJ whole genome shotgun (WGS) entry which is preliminary data.</text>
</comment>